<evidence type="ECO:0000256" key="2">
    <source>
        <dbReference type="ARBA" id="ARBA00008035"/>
    </source>
</evidence>
<protein>
    <recommendedName>
        <fullName evidence="6">Enhancer of polycomb-like protein</fullName>
    </recommendedName>
</protein>
<keyword evidence="3 6" id="KW-0805">Transcription regulation</keyword>
<dbReference type="AlphaFoldDB" id="A0A2G2X2I1"/>
<evidence type="ECO:0000256" key="5">
    <source>
        <dbReference type="ARBA" id="ARBA00023242"/>
    </source>
</evidence>
<keyword evidence="5 6" id="KW-0539">Nucleus</keyword>
<dbReference type="Proteomes" id="UP000224567">
    <property type="component" value="Unassembled WGS sequence"/>
</dbReference>
<evidence type="ECO:0000256" key="1">
    <source>
        <dbReference type="ARBA" id="ARBA00004123"/>
    </source>
</evidence>
<reference evidence="9" key="2">
    <citation type="journal article" date="2017" name="J. Anim. Genet.">
        <title>Multiple reference genome sequences of hot pepper reveal the massive evolution of plant disease resistance genes by retroduplication.</title>
        <authorList>
            <person name="Kim S."/>
            <person name="Park J."/>
            <person name="Yeom S.-I."/>
            <person name="Kim Y.-M."/>
            <person name="Seo E."/>
            <person name="Kim K.-T."/>
            <person name="Kim M.-S."/>
            <person name="Lee J.M."/>
            <person name="Cheong K."/>
            <person name="Shin H.-S."/>
            <person name="Kim S.-B."/>
            <person name="Han K."/>
            <person name="Lee J."/>
            <person name="Park M."/>
            <person name="Lee H.-A."/>
            <person name="Lee H.-Y."/>
            <person name="Lee Y."/>
            <person name="Oh S."/>
            <person name="Lee J.H."/>
            <person name="Choi E."/>
            <person name="Choi E."/>
            <person name="Lee S.E."/>
            <person name="Jeon J."/>
            <person name="Kim H."/>
            <person name="Choi G."/>
            <person name="Song H."/>
            <person name="Lee J."/>
            <person name="Lee S.-C."/>
            <person name="Kwon J.-K."/>
            <person name="Lee H.-Y."/>
            <person name="Koo N."/>
            <person name="Hong Y."/>
            <person name="Kim R.W."/>
            <person name="Kang W.-H."/>
            <person name="Huh J.H."/>
            <person name="Kang B.-C."/>
            <person name="Yang T.-J."/>
            <person name="Lee Y.-H."/>
            <person name="Bennetzen J.L."/>
            <person name="Choi D."/>
        </authorList>
    </citation>
    <scope>NUCLEOTIDE SEQUENCE [LARGE SCALE GENOMIC DNA]</scope>
    <source>
        <strain evidence="9">cv. PBC81</strain>
    </source>
</reference>
<evidence type="ECO:0000256" key="4">
    <source>
        <dbReference type="ARBA" id="ARBA00023163"/>
    </source>
</evidence>
<comment type="caution">
    <text evidence="8">The sequence shown here is derived from an EMBL/GenBank/DDBJ whole genome shotgun (WGS) entry which is preliminary data.</text>
</comment>
<dbReference type="InterPro" id="IPR024943">
    <property type="entry name" value="Enhancer_polycomb"/>
</dbReference>
<dbReference type="PANTHER" id="PTHR14898">
    <property type="entry name" value="ENHANCER OF POLYCOMB"/>
    <property type="match status" value="1"/>
</dbReference>
<dbReference type="STRING" id="33114.A0A2G2X2I1"/>
<evidence type="ECO:0000256" key="3">
    <source>
        <dbReference type="ARBA" id="ARBA00023015"/>
    </source>
</evidence>
<comment type="similarity">
    <text evidence="2 6">Belongs to the enhancer of polycomb family.</text>
</comment>
<sequence length="247" mass="27631">MSRLSFRPRPLDIHKRLPILKSLKDFEDDDGPSNTRNQIIRLAAEDPDIEVQQTSSKKFVPEIPIPEYVVVVTYERDYSRTFAQPTSYIHARGARAEIGEFVEYDLDNEDEDWLQDINRERKALAAEMLETILHKLEVLDHKARERAGVITPTLNLPIPVLLSFDAAVEIGDDPVHTYSVGVGEGGDHSGPDLRTPALLEGRFEPPTLAHHGVDTGADPSVGSFMIEFLRFGDMDLDTDTGAGTRQK</sequence>
<comment type="subcellular location">
    <subcellularLocation>
        <location evidence="1 6">Nucleus</location>
    </subcellularLocation>
</comment>
<feature type="domain" description="Enhancer of polycomb-like N-terminal" evidence="7">
    <location>
        <begin position="41"/>
        <end position="137"/>
    </location>
</feature>
<gene>
    <name evidence="8" type="ORF">CQW23_06113</name>
</gene>
<dbReference type="EMBL" id="MLFT02000003">
    <property type="protein sequence ID" value="PHT51651.1"/>
    <property type="molecule type" value="Genomic_DNA"/>
</dbReference>
<organism evidence="8 9">
    <name type="scientific">Capsicum baccatum</name>
    <name type="common">Peruvian pepper</name>
    <dbReference type="NCBI Taxonomy" id="33114"/>
    <lineage>
        <taxon>Eukaryota</taxon>
        <taxon>Viridiplantae</taxon>
        <taxon>Streptophyta</taxon>
        <taxon>Embryophyta</taxon>
        <taxon>Tracheophyta</taxon>
        <taxon>Spermatophyta</taxon>
        <taxon>Magnoliopsida</taxon>
        <taxon>eudicotyledons</taxon>
        <taxon>Gunneridae</taxon>
        <taxon>Pentapetalae</taxon>
        <taxon>asterids</taxon>
        <taxon>lamiids</taxon>
        <taxon>Solanales</taxon>
        <taxon>Solanaceae</taxon>
        <taxon>Solanoideae</taxon>
        <taxon>Capsiceae</taxon>
        <taxon>Capsicum</taxon>
    </lineage>
</organism>
<dbReference type="InterPro" id="IPR019542">
    <property type="entry name" value="Enhancer_polycomb-like_N"/>
</dbReference>
<dbReference type="GO" id="GO:0006357">
    <property type="term" value="P:regulation of transcription by RNA polymerase II"/>
    <property type="evidence" value="ECO:0007669"/>
    <property type="project" value="InterPro"/>
</dbReference>
<accession>A0A2G2X2I1</accession>
<reference evidence="8 9" key="1">
    <citation type="journal article" date="2017" name="Genome Biol.">
        <title>New reference genome sequences of hot pepper reveal the massive evolution of plant disease-resistance genes by retroduplication.</title>
        <authorList>
            <person name="Kim S."/>
            <person name="Park J."/>
            <person name="Yeom S.I."/>
            <person name="Kim Y.M."/>
            <person name="Seo E."/>
            <person name="Kim K.T."/>
            <person name="Kim M.S."/>
            <person name="Lee J.M."/>
            <person name="Cheong K."/>
            <person name="Shin H.S."/>
            <person name="Kim S.B."/>
            <person name="Han K."/>
            <person name="Lee J."/>
            <person name="Park M."/>
            <person name="Lee H.A."/>
            <person name="Lee H.Y."/>
            <person name="Lee Y."/>
            <person name="Oh S."/>
            <person name="Lee J.H."/>
            <person name="Choi E."/>
            <person name="Choi E."/>
            <person name="Lee S.E."/>
            <person name="Jeon J."/>
            <person name="Kim H."/>
            <person name="Choi G."/>
            <person name="Song H."/>
            <person name="Lee J."/>
            <person name="Lee S.C."/>
            <person name="Kwon J.K."/>
            <person name="Lee H.Y."/>
            <person name="Koo N."/>
            <person name="Hong Y."/>
            <person name="Kim R.W."/>
            <person name="Kang W.H."/>
            <person name="Huh J.H."/>
            <person name="Kang B.C."/>
            <person name="Yang T.J."/>
            <person name="Lee Y.H."/>
            <person name="Bennetzen J.L."/>
            <person name="Choi D."/>
        </authorList>
    </citation>
    <scope>NUCLEOTIDE SEQUENCE [LARGE SCALE GENOMIC DNA]</scope>
    <source>
        <strain evidence="9">cv. PBC81</strain>
    </source>
</reference>
<dbReference type="GO" id="GO:0035267">
    <property type="term" value="C:NuA4 histone acetyltransferase complex"/>
    <property type="evidence" value="ECO:0007669"/>
    <property type="project" value="InterPro"/>
</dbReference>
<dbReference type="Pfam" id="PF10513">
    <property type="entry name" value="EPL1"/>
    <property type="match status" value="1"/>
</dbReference>
<dbReference type="OrthoDB" id="435275at2759"/>
<evidence type="ECO:0000256" key="6">
    <source>
        <dbReference type="RuleBase" id="RU361124"/>
    </source>
</evidence>
<evidence type="ECO:0000313" key="9">
    <source>
        <dbReference type="Proteomes" id="UP000224567"/>
    </source>
</evidence>
<name>A0A2G2X2I1_CAPBA</name>
<proteinExistence type="inferred from homology"/>
<keyword evidence="9" id="KW-1185">Reference proteome</keyword>
<dbReference type="GO" id="GO:0005634">
    <property type="term" value="C:nucleus"/>
    <property type="evidence" value="ECO:0007669"/>
    <property type="project" value="UniProtKB-SubCell"/>
</dbReference>
<keyword evidence="4 6" id="KW-0804">Transcription</keyword>
<evidence type="ECO:0000259" key="7">
    <source>
        <dbReference type="Pfam" id="PF10513"/>
    </source>
</evidence>
<evidence type="ECO:0000313" key="8">
    <source>
        <dbReference type="EMBL" id="PHT51651.1"/>
    </source>
</evidence>